<evidence type="ECO:0000256" key="1">
    <source>
        <dbReference type="SAM" id="MobiDB-lite"/>
    </source>
</evidence>
<feature type="compositionally biased region" description="Basic and acidic residues" evidence="1">
    <location>
        <begin position="150"/>
        <end position="164"/>
    </location>
</feature>
<gene>
    <name evidence="2" type="ORF">DFR68_11434</name>
</gene>
<dbReference type="EMBL" id="QQAZ01000014">
    <property type="protein sequence ID" value="RDI45013.1"/>
    <property type="molecule type" value="Genomic_DNA"/>
</dbReference>
<dbReference type="GO" id="GO:0003677">
    <property type="term" value="F:DNA binding"/>
    <property type="evidence" value="ECO:0007669"/>
    <property type="project" value="UniProtKB-KW"/>
</dbReference>
<dbReference type="Pfam" id="PF02575">
    <property type="entry name" value="YbaB_DNA_bd"/>
    <property type="match status" value="1"/>
</dbReference>
<evidence type="ECO:0000313" key="3">
    <source>
        <dbReference type="Proteomes" id="UP000255355"/>
    </source>
</evidence>
<dbReference type="STRING" id="1210089.GCA_001613165_02724"/>
<dbReference type="InterPro" id="IPR004401">
    <property type="entry name" value="YbaB/EbfC"/>
</dbReference>
<proteinExistence type="predicted"/>
<dbReference type="OrthoDB" id="4549950at2"/>
<sequence>MANERLRADAAMMMEALSEQMLGIAKIQRDRSRLTASATACEKRITVTVNADGILVDTRFDDDIGELTYEEIAAAMTEAVQAAAQKANEECRRLMEPLRERKSRLPRLSDLIEDAPDLGSVVPVAPPASVAPPNSRERWDDEDTGFGDAVRYEGRRSMVSDHDD</sequence>
<protein>
    <submittedName>
        <fullName evidence="2">YbaB/EbfC DNA-binding family protein</fullName>
    </submittedName>
</protein>
<dbReference type="SUPFAM" id="SSF82607">
    <property type="entry name" value="YbaB-like"/>
    <property type="match status" value="1"/>
</dbReference>
<organism evidence="2 3">
    <name type="scientific">Nocardia mexicana</name>
    <dbReference type="NCBI Taxonomy" id="279262"/>
    <lineage>
        <taxon>Bacteria</taxon>
        <taxon>Bacillati</taxon>
        <taxon>Actinomycetota</taxon>
        <taxon>Actinomycetes</taxon>
        <taxon>Mycobacteriales</taxon>
        <taxon>Nocardiaceae</taxon>
        <taxon>Nocardia</taxon>
    </lineage>
</organism>
<dbReference type="AlphaFoldDB" id="A0A370GSW4"/>
<feature type="region of interest" description="Disordered" evidence="1">
    <location>
        <begin position="117"/>
        <end position="164"/>
    </location>
</feature>
<keyword evidence="2" id="KW-0238">DNA-binding</keyword>
<name>A0A370GSW4_9NOCA</name>
<dbReference type="Proteomes" id="UP000255355">
    <property type="component" value="Unassembled WGS sequence"/>
</dbReference>
<dbReference type="InterPro" id="IPR036894">
    <property type="entry name" value="YbaB-like_sf"/>
</dbReference>
<dbReference type="RefSeq" id="WP_068019051.1">
    <property type="nucleotide sequence ID" value="NZ_QQAZ01000014.1"/>
</dbReference>
<dbReference type="Gene3D" id="3.30.1310.10">
    <property type="entry name" value="Nucleoid-associated protein YbaB-like domain"/>
    <property type="match status" value="1"/>
</dbReference>
<comment type="caution">
    <text evidence="2">The sequence shown here is derived from an EMBL/GenBank/DDBJ whole genome shotgun (WGS) entry which is preliminary data.</text>
</comment>
<keyword evidence="3" id="KW-1185">Reference proteome</keyword>
<accession>A0A370GSW4</accession>
<reference evidence="2 3" key="1">
    <citation type="submission" date="2018-07" db="EMBL/GenBank/DDBJ databases">
        <title>Genomic Encyclopedia of Type Strains, Phase IV (KMG-IV): sequencing the most valuable type-strain genomes for metagenomic binning, comparative biology and taxonomic classification.</title>
        <authorList>
            <person name="Goeker M."/>
        </authorList>
    </citation>
    <scope>NUCLEOTIDE SEQUENCE [LARGE SCALE GENOMIC DNA]</scope>
    <source>
        <strain evidence="2 3">DSM 44952</strain>
    </source>
</reference>
<evidence type="ECO:0000313" key="2">
    <source>
        <dbReference type="EMBL" id="RDI45013.1"/>
    </source>
</evidence>